<evidence type="ECO:0000313" key="3">
    <source>
        <dbReference type="Proteomes" id="UP001314263"/>
    </source>
</evidence>
<feature type="compositionally biased region" description="Basic and acidic residues" evidence="1">
    <location>
        <begin position="7"/>
        <end position="36"/>
    </location>
</feature>
<proteinExistence type="predicted"/>
<evidence type="ECO:0000256" key="1">
    <source>
        <dbReference type="SAM" id="MobiDB-lite"/>
    </source>
</evidence>
<dbReference type="EMBL" id="CAUYUE010000004">
    <property type="protein sequence ID" value="CAK0763472.1"/>
    <property type="molecule type" value="Genomic_DNA"/>
</dbReference>
<comment type="caution">
    <text evidence="2">The sequence shown here is derived from an EMBL/GenBank/DDBJ whole genome shotgun (WGS) entry which is preliminary data.</text>
</comment>
<reference evidence="2 3" key="1">
    <citation type="submission" date="2023-10" db="EMBL/GenBank/DDBJ databases">
        <authorList>
            <person name="Maclean D."/>
            <person name="Macfadyen A."/>
        </authorList>
    </citation>
    <scope>NUCLEOTIDE SEQUENCE [LARGE SCALE GENOMIC DNA]</scope>
</reference>
<feature type="compositionally biased region" description="Basic and acidic residues" evidence="1">
    <location>
        <begin position="47"/>
        <end position="57"/>
    </location>
</feature>
<feature type="compositionally biased region" description="Acidic residues" evidence="1">
    <location>
        <begin position="81"/>
        <end position="91"/>
    </location>
</feature>
<protein>
    <recommendedName>
        <fullName evidence="4">Nucleolar protein 12</fullName>
    </recommendedName>
</protein>
<feature type="compositionally biased region" description="Basic and acidic residues" evidence="1">
    <location>
        <begin position="103"/>
        <end position="119"/>
    </location>
</feature>
<name>A0AAV1HZ08_9CHLO</name>
<evidence type="ECO:0008006" key="4">
    <source>
        <dbReference type="Google" id="ProtNLM"/>
    </source>
</evidence>
<evidence type="ECO:0000313" key="2">
    <source>
        <dbReference type="EMBL" id="CAK0763472.1"/>
    </source>
</evidence>
<dbReference type="Proteomes" id="UP001314263">
    <property type="component" value="Unassembled WGS sequence"/>
</dbReference>
<sequence length="160" mass="18542">MHVPAHRKLEEKAKKQRLEERAQKRADLKKRLDLDRYMTSSEEEPDDKNQEQKRPGDVRAFSSNGMRATVTVKPFSIHTDSEEEQEQEQEADTATASEPAAESIRKERPVHQEKHDTPRKPKQKGTFSSLTQKQTMHKKAPSDKGKAQKGSNRTKKRKRR</sequence>
<feature type="region of interest" description="Disordered" evidence="1">
    <location>
        <begin position="1"/>
        <end position="160"/>
    </location>
</feature>
<accession>A0AAV1HZ08</accession>
<keyword evidence="3" id="KW-1185">Reference proteome</keyword>
<organism evidence="2 3">
    <name type="scientific">Coccomyxa viridis</name>
    <dbReference type="NCBI Taxonomy" id="1274662"/>
    <lineage>
        <taxon>Eukaryota</taxon>
        <taxon>Viridiplantae</taxon>
        <taxon>Chlorophyta</taxon>
        <taxon>core chlorophytes</taxon>
        <taxon>Trebouxiophyceae</taxon>
        <taxon>Trebouxiophyceae incertae sedis</taxon>
        <taxon>Coccomyxaceae</taxon>
        <taxon>Coccomyxa</taxon>
    </lineage>
</organism>
<dbReference type="AlphaFoldDB" id="A0AAV1HZ08"/>
<feature type="compositionally biased region" description="Polar residues" evidence="1">
    <location>
        <begin position="125"/>
        <end position="134"/>
    </location>
</feature>
<gene>
    <name evidence="2" type="ORF">CVIRNUC_003061</name>
</gene>